<dbReference type="SUPFAM" id="SSF55874">
    <property type="entry name" value="ATPase domain of HSP90 chaperone/DNA topoisomerase II/histidine kinase"/>
    <property type="match status" value="1"/>
</dbReference>
<protein>
    <submittedName>
        <fullName evidence="2">GAF domain-containing protein</fullName>
    </submittedName>
</protein>
<dbReference type="RefSeq" id="WP_277866691.1">
    <property type="nucleotide sequence ID" value="NZ_JAKKUT010000002.1"/>
</dbReference>
<reference evidence="2" key="1">
    <citation type="journal article" date="2022" name="Genome Biol. Evol.">
        <title>A New Gene Family Diagnostic for Intracellular Biomineralization of Amorphous Ca Carbonates by Cyanobacteria.</title>
        <authorList>
            <person name="Benzerara K."/>
            <person name="Duprat E."/>
            <person name="Bitard-Feildel T."/>
            <person name="Caumes G."/>
            <person name="Cassier-Chauvat C."/>
            <person name="Chauvat F."/>
            <person name="Dezi M."/>
            <person name="Diop S.I."/>
            <person name="Gaschignard G."/>
            <person name="Gorgen S."/>
            <person name="Gugger M."/>
            <person name="Lopez-Garcia P."/>
            <person name="Millet M."/>
            <person name="Skouri-Panet F."/>
            <person name="Moreira D."/>
            <person name="Callebaut I."/>
        </authorList>
    </citation>
    <scope>NUCLEOTIDE SEQUENCE</scope>
    <source>
        <strain evidence="2">G9</strain>
    </source>
</reference>
<accession>A0ABT6EYB5</accession>
<dbReference type="Proteomes" id="UP001154265">
    <property type="component" value="Unassembled WGS sequence"/>
</dbReference>
<evidence type="ECO:0000313" key="2">
    <source>
        <dbReference type="EMBL" id="MDG2990794.1"/>
    </source>
</evidence>
<sequence>MTSSKSPQPPSNLTALVTAQKLLGRQSQAEDLWPIVLGYLKEQLGMNLIWFSLYSDAHRSLIGQGGDTPIGQASFLKQKVSLAAGSLLDQVVMQRQPVTIPNLQEENRIGEWRQVAIRLNIQGSVIMPIVQGRECLGVALLGSSRWGEALRGEDLTYATLLFNALGSDLRRLQAQTPVEPPGKTASGSLVQLLQQFSHAGTLSQRIDLLLQDIHQHIQPVRTSLFWRDIDQPIYRRRTFTTGKPLGREAQRQPLTITQTELASFYSALMAGQIVAVSDAQGAVSSTTPVRLIQMLNTQALLAAPVIVGPDLTGFITLEMSKPHVWPENNKQDLKTACNLLSLAAPVERAEHQLLQTKESQGLLTDLTHAICQEQDWKRVLEQAGQDLANSVQASMVLLLIHEPISHRFTVQLQHPRSRGRITLEPFPPLSEMDWQLLEASAVAIALDDIQHELRLHSWKETFNKLGLRSLLFCQTTPGNPLEAVLIAGRTETSPWTRQEQNSLQQVAQCLGLLSHQWQLQRQSEQQQHLYNSMQTGLMAMQKTQNLDRLELTGLQNIMTLLQAPLVALVTWPPGQTTGWIVAPPPSHQRFGINTNVEINIYDDPLIHAALVSSQAGTEVDRYSGLISQTVEELDSRSRQWLSGPDIGQVLALALRTDPEYEPSGVLVVADRRDRLWSESHLESLVTLTNHLAWAHRSTCLLQVLTQGWQTLETLNWYKHRRVEELYQNIAKTSNQFNEWLRQRYDVADPLLKRWGREIQSQLEFLPKLLTEETWKLEFSQSSIGLAVLLKRNLDRLEPWVKKKQLWTQVHSQEVLTLHGDIPKIELILYEVLLAACQRSHSKGRIDIWCKRNPSEAKDTPDWLEISITDNGEIDPRLIIDLHHIDHLDWLAPSSLDHPPGRHLKSCFYVAQQLGGVLDMYKLEDERVLTRLILPLIAPETESV</sequence>
<dbReference type="InterPro" id="IPR029016">
    <property type="entry name" value="GAF-like_dom_sf"/>
</dbReference>
<feature type="domain" description="GAF" evidence="1">
    <location>
        <begin position="545"/>
        <end position="705"/>
    </location>
</feature>
<dbReference type="Pfam" id="PF13185">
    <property type="entry name" value="GAF_2"/>
    <property type="match status" value="1"/>
</dbReference>
<gene>
    <name evidence="2" type="ORF">L3556_07600</name>
</gene>
<organism evidence="2 3">
    <name type="scientific">Candidatus Synechococcus calcipolaris G9</name>
    <dbReference type="NCBI Taxonomy" id="1497997"/>
    <lineage>
        <taxon>Bacteria</taxon>
        <taxon>Bacillati</taxon>
        <taxon>Cyanobacteriota</taxon>
        <taxon>Cyanophyceae</taxon>
        <taxon>Synechococcales</taxon>
        <taxon>Synechococcaceae</taxon>
        <taxon>Synechococcus</taxon>
    </lineage>
</organism>
<keyword evidence="3" id="KW-1185">Reference proteome</keyword>
<dbReference type="EMBL" id="JAKKUT010000002">
    <property type="protein sequence ID" value="MDG2990794.1"/>
    <property type="molecule type" value="Genomic_DNA"/>
</dbReference>
<comment type="caution">
    <text evidence="2">The sequence shown here is derived from an EMBL/GenBank/DDBJ whole genome shotgun (WGS) entry which is preliminary data.</text>
</comment>
<dbReference type="SUPFAM" id="SSF55781">
    <property type="entry name" value="GAF domain-like"/>
    <property type="match status" value="4"/>
</dbReference>
<dbReference type="Pfam" id="PF01590">
    <property type="entry name" value="GAF"/>
    <property type="match status" value="1"/>
</dbReference>
<evidence type="ECO:0000313" key="3">
    <source>
        <dbReference type="Proteomes" id="UP001154265"/>
    </source>
</evidence>
<dbReference type="Gene3D" id="3.30.450.40">
    <property type="match status" value="4"/>
</dbReference>
<proteinExistence type="predicted"/>
<feature type="domain" description="GAF" evidence="1">
    <location>
        <begin position="28"/>
        <end position="179"/>
    </location>
</feature>
<feature type="domain" description="GAF" evidence="1">
    <location>
        <begin position="201"/>
        <end position="354"/>
    </location>
</feature>
<dbReference type="SMART" id="SM00065">
    <property type="entry name" value="GAF"/>
    <property type="match status" value="3"/>
</dbReference>
<dbReference type="InterPro" id="IPR003018">
    <property type="entry name" value="GAF"/>
</dbReference>
<dbReference type="InterPro" id="IPR036890">
    <property type="entry name" value="HATPase_C_sf"/>
</dbReference>
<reference evidence="2" key="2">
    <citation type="submission" date="2022-01" db="EMBL/GenBank/DDBJ databases">
        <authorList>
            <person name="Zivanovic Y."/>
            <person name="Moreira D."/>
            <person name="Lopez-Garcia P."/>
        </authorList>
    </citation>
    <scope>NUCLEOTIDE SEQUENCE</scope>
    <source>
        <strain evidence="2">G9</strain>
    </source>
</reference>
<name>A0ABT6EYB5_9SYNE</name>
<evidence type="ECO:0000259" key="1">
    <source>
        <dbReference type="SMART" id="SM00065"/>
    </source>
</evidence>